<organism evidence="6 7">
    <name type="scientific">Dioscorea zingiberensis</name>
    <dbReference type="NCBI Taxonomy" id="325984"/>
    <lineage>
        <taxon>Eukaryota</taxon>
        <taxon>Viridiplantae</taxon>
        <taxon>Streptophyta</taxon>
        <taxon>Embryophyta</taxon>
        <taxon>Tracheophyta</taxon>
        <taxon>Spermatophyta</taxon>
        <taxon>Magnoliopsida</taxon>
        <taxon>Liliopsida</taxon>
        <taxon>Dioscoreales</taxon>
        <taxon>Dioscoreaceae</taxon>
        <taxon>Dioscorea</taxon>
    </lineage>
</organism>
<dbReference type="AlphaFoldDB" id="A0A9D5HJP5"/>
<evidence type="ECO:0000313" key="6">
    <source>
        <dbReference type="EMBL" id="KAJ0978587.1"/>
    </source>
</evidence>
<keyword evidence="3" id="KW-0808">Transferase</keyword>
<dbReference type="InterPro" id="IPR051326">
    <property type="entry name" value="Kynurenine-oxoglutarate_AT"/>
</dbReference>
<dbReference type="GO" id="GO:0005737">
    <property type="term" value="C:cytoplasm"/>
    <property type="evidence" value="ECO:0007669"/>
    <property type="project" value="TreeGrafter"/>
</dbReference>
<protein>
    <submittedName>
        <fullName evidence="6">Uncharacterized protein</fullName>
    </submittedName>
</protein>
<evidence type="ECO:0000256" key="1">
    <source>
        <dbReference type="ARBA" id="ARBA00001933"/>
    </source>
</evidence>
<dbReference type="InterPro" id="IPR015422">
    <property type="entry name" value="PyrdxlP-dep_Trfase_small"/>
</dbReference>
<dbReference type="EMBL" id="JAGGNH010000003">
    <property type="protein sequence ID" value="KAJ0978587.1"/>
    <property type="molecule type" value="Genomic_DNA"/>
</dbReference>
<evidence type="ECO:0000256" key="5">
    <source>
        <dbReference type="SAM" id="MobiDB-lite"/>
    </source>
</evidence>
<keyword evidence="2" id="KW-0032">Aminotransferase</keyword>
<gene>
    <name evidence="6" type="ORF">J5N97_014061</name>
</gene>
<evidence type="ECO:0000313" key="7">
    <source>
        <dbReference type="Proteomes" id="UP001085076"/>
    </source>
</evidence>
<comment type="caution">
    <text evidence="6">The sequence shown here is derived from an EMBL/GenBank/DDBJ whole genome shotgun (WGS) entry which is preliminary data.</text>
</comment>
<sequence>MRGERDLTLQRSSSRGLARETLSSGTLDRRKAKLTARASPGSQPREERSSSEGLPQTMLNRRVTPVCSASRVRLSSTCLRLLLLFLRWGARKGREGSATAVIRTAGNRDKGDEVLLFDPAYETYETSISLAGGVPVDFVRALIQKAGVAAVPGCRFFHIDTDGESYQKKYIRFAFCKSEMTLVAAAQKMQDLVDREGPLQLE</sequence>
<proteinExistence type="predicted"/>
<comment type="cofactor">
    <cofactor evidence="1">
        <name>pyridoxal 5'-phosphate</name>
        <dbReference type="ChEBI" id="CHEBI:597326"/>
    </cofactor>
</comment>
<name>A0A9D5HJP5_9LILI</name>
<dbReference type="PANTHER" id="PTHR43807:SF12">
    <property type="entry name" value="AMINOTRANSFERASE, CLASSES I AND II FAMILY PROTEIN, EXPRESSED"/>
    <property type="match status" value="1"/>
</dbReference>
<feature type="compositionally biased region" description="Polar residues" evidence="5">
    <location>
        <begin position="9"/>
        <end position="26"/>
    </location>
</feature>
<dbReference type="SUPFAM" id="SSF53383">
    <property type="entry name" value="PLP-dependent transferases"/>
    <property type="match status" value="1"/>
</dbReference>
<dbReference type="OrthoDB" id="2414662at2759"/>
<keyword evidence="7" id="KW-1185">Reference proteome</keyword>
<evidence type="ECO:0000256" key="2">
    <source>
        <dbReference type="ARBA" id="ARBA00022576"/>
    </source>
</evidence>
<reference evidence="6" key="1">
    <citation type="submission" date="2021-03" db="EMBL/GenBank/DDBJ databases">
        <authorList>
            <person name="Li Z."/>
            <person name="Yang C."/>
        </authorList>
    </citation>
    <scope>NUCLEOTIDE SEQUENCE</scope>
    <source>
        <strain evidence="6">Dzin_1.0</strain>
        <tissue evidence="6">Leaf</tissue>
    </source>
</reference>
<dbReference type="GO" id="GO:0016212">
    <property type="term" value="F:kynurenine-oxoglutarate transaminase activity"/>
    <property type="evidence" value="ECO:0007669"/>
    <property type="project" value="TreeGrafter"/>
</dbReference>
<evidence type="ECO:0000256" key="4">
    <source>
        <dbReference type="ARBA" id="ARBA00022898"/>
    </source>
</evidence>
<feature type="region of interest" description="Disordered" evidence="5">
    <location>
        <begin position="1"/>
        <end position="57"/>
    </location>
</feature>
<accession>A0A9D5HJP5</accession>
<dbReference type="InterPro" id="IPR015424">
    <property type="entry name" value="PyrdxlP-dep_Trfase"/>
</dbReference>
<evidence type="ECO:0000256" key="3">
    <source>
        <dbReference type="ARBA" id="ARBA00022679"/>
    </source>
</evidence>
<dbReference type="PANTHER" id="PTHR43807">
    <property type="entry name" value="FI04487P"/>
    <property type="match status" value="1"/>
</dbReference>
<keyword evidence="4" id="KW-0663">Pyridoxal phosphate</keyword>
<dbReference type="Gene3D" id="3.90.1150.10">
    <property type="entry name" value="Aspartate Aminotransferase, domain 1"/>
    <property type="match status" value="1"/>
</dbReference>
<dbReference type="Gene3D" id="3.40.640.10">
    <property type="entry name" value="Type I PLP-dependent aspartate aminotransferase-like (Major domain)"/>
    <property type="match status" value="1"/>
</dbReference>
<dbReference type="InterPro" id="IPR015421">
    <property type="entry name" value="PyrdxlP-dep_Trfase_major"/>
</dbReference>
<dbReference type="Proteomes" id="UP001085076">
    <property type="component" value="Miscellaneous, Linkage group lg03"/>
</dbReference>
<reference evidence="6" key="2">
    <citation type="journal article" date="2022" name="Hortic Res">
        <title>The genome of Dioscorea zingiberensis sheds light on the biosynthesis, origin and evolution of the medicinally important diosgenin saponins.</title>
        <authorList>
            <person name="Li Y."/>
            <person name="Tan C."/>
            <person name="Li Z."/>
            <person name="Guo J."/>
            <person name="Li S."/>
            <person name="Chen X."/>
            <person name="Wang C."/>
            <person name="Dai X."/>
            <person name="Yang H."/>
            <person name="Song W."/>
            <person name="Hou L."/>
            <person name="Xu J."/>
            <person name="Tong Z."/>
            <person name="Xu A."/>
            <person name="Yuan X."/>
            <person name="Wang W."/>
            <person name="Yang Q."/>
            <person name="Chen L."/>
            <person name="Sun Z."/>
            <person name="Wang K."/>
            <person name="Pan B."/>
            <person name="Chen J."/>
            <person name="Bao Y."/>
            <person name="Liu F."/>
            <person name="Qi X."/>
            <person name="Gang D.R."/>
            <person name="Wen J."/>
            <person name="Li J."/>
        </authorList>
    </citation>
    <scope>NUCLEOTIDE SEQUENCE</scope>
    <source>
        <strain evidence="6">Dzin_1.0</strain>
    </source>
</reference>